<evidence type="ECO:0000256" key="12">
    <source>
        <dbReference type="ARBA" id="ARBA00023136"/>
    </source>
</evidence>
<dbReference type="InterPro" id="IPR036291">
    <property type="entry name" value="NAD(P)-bd_dom_sf"/>
</dbReference>
<feature type="domain" description="NAD(P)-binding" evidence="15">
    <location>
        <begin position="22"/>
        <end position="80"/>
    </location>
</feature>
<dbReference type="Pfam" id="PF16363">
    <property type="entry name" value="GDP_Man_Dehyd"/>
    <property type="match status" value="1"/>
</dbReference>
<evidence type="ECO:0000256" key="3">
    <source>
        <dbReference type="ARBA" id="ARBA00005100"/>
    </source>
</evidence>
<reference evidence="16" key="1">
    <citation type="journal article" date="2014" name="Front. Microbiol.">
        <title>High frequency of phylogenetically diverse reductive dehalogenase-homologous genes in deep subseafloor sedimentary metagenomes.</title>
        <authorList>
            <person name="Kawai M."/>
            <person name="Futagami T."/>
            <person name="Toyoda A."/>
            <person name="Takaki Y."/>
            <person name="Nishi S."/>
            <person name="Hori S."/>
            <person name="Arai W."/>
            <person name="Tsubouchi T."/>
            <person name="Morono Y."/>
            <person name="Uchiyama I."/>
            <person name="Ito T."/>
            <person name="Fujiyama A."/>
            <person name="Inagaki F."/>
            <person name="Takami H."/>
        </authorList>
    </citation>
    <scope>NUCLEOTIDE SEQUENCE</scope>
    <source>
        <strain evidence="16">Expedition CK06-06</strain>
    </source>
</reference>
<evidence type="ECO:0000256" key="6">
    <source>
        <dbReference type="ARBA" id="ARBA00022692"/>
    </source>
</evidence>
<dbReference type="Gene3D" id="3.40.50.720">
    <property type="entry name" value="NAD(P)-binding Rossmann-like Domain"/>
    <property type="match status" value="1"/>
</dbReference>
<evidence type="ECO:0000256" key="11">
    <source>
        <dbReference type="ARBA" id="ARBA00023034"/>
    </source>
</evidence>
<comment type="similarity">
    <text evidence="4">Belongs to the NAD(P)-dependent epimerase/dehydratase family. UDP-glucuronic acid decarboxylase subfamily.</text>
</comment>
<proteinExistence type="inferred from homology"/>
<evidence type="ECO:0000259" key="15">
    <source>
        <dbReference type="Pfam" id="PF16363"/>
    </source>
</evidence>
<keyword evidence="10" id="KW-0520">NAD</keyword>
<evidence type="ECO:0000256" key="10">
    <source>
        <dbReference type="ARBA" id="ARBA00023027"/>
    </source>
</evidence>
<evidence type="ECO:0000256" key="9">
    <source>
        <dbReference type="ARBA" id="ARBA00022989"/>
    </source>
</evidence>
<dbReference type="InterPro" id="IPR016040">
    <property type="entry name" value="NAD(P)-bd_dom"/>
</dbReference>
<organism evidence="16">
    <name type="scientific">marine sediment metagenome</name>
    <dbReference type="NCBI Taxonomy" id="412755"/>
    <lineage>
        <taxon>unclassified sequences</taxon>
        <taxon>metagenomes</taxon>
        <taxon>ecological metagenomes</taxon>
    </lineage>
</organism>
<keyword evidence="6 14" id="KW-0812">Transmembrane</keyword>
<evidence type="ECO:0000313" key="16">
    <source>
        <dbReference type="EMBL" id="GAH73988.1"/>
    </source>
</evidence>
<name>X1JW42_9ZZZZ</name>
<evidence type="ECO:0000256" key="5">
    <source>
        <dbReference type="ARBA" id="ARBA00012290"/>
    </source>
</evidence>
<dbReference type="EMBL" id="BARU01027420">
    <property type="protein sequence ID" value="GAH73988.1"/>
    <property type="molecule type" value="Genomic_DNA"/>
</dbReference>
<protein>
    <recommendedName>
        <fullName evidence="5">UDP-glucuronate decarboxylase</fullName>
        <ecNumber evidence="5">4.1.1.35</ecNumber>
    </recommendedName>
</protein>
<evidence type="ECO:0000256" key="14">
    <source>
        <dbReference type="SAM" id="Phobius"/>
    </source>
</evidence>
<dbReference type="PANTHER" id="PTHR43078:SF6">
    <property type="entry name" value="UDP-GLUCURONIC ACID DECARBOXYLASE 1"/>
    <property type="match status" value="1"/>
</dbReference>
<accession>X1JW42</accession>
<dbReference type="EC" id="4.1.1.35" evidence="5"/>
<keyword evidence="11" id="KW-0333">Golgi apparatus</keyword>
<keyword evidence="12 14" id="KW-0472">Membrane</keyword>
<dbReference type="AlphaFoldDB" id="X1JW42"/>
<keyword evidence="9 14" id="KW-1133">Transmembrane helix</keyword>
<dbReference type="GO" id="GO:0042732">
    <property type="term" value="P:D-xylose metabolic process"/>
    <property type="evidence" value="ECO:0007669"/>
    <property type="project" value="InterPro"/>
</dbReference>
<keyword evidence="13" id="KW-0456">Lyase</keyword>
<feature type="transmembrane region" description="Helical" evidence="14">
    <location>
        <begin position="17"/>
        <end position="35"/>
    </location>
</feature>
<gene>
    <name evidence="16" type="ORF">S03H2_43897</name>
</gene>
<evidence type="ECO:0000256" key="7">
    <source>
        <dbReference type="ARBA" id="ARBA00022793"/>
    </source>
</evidence>
<dbReference type="InterPro" id="IPR044516">
    <property type="entry name" value="UXS-like"/>
</dbReference>
<evidence type="ECO:0000256" key="8">
    <source>
        <dbReference type="ARBA" id="ARBA00022968"/>
    </source>
</evidence>
<keyword evidence="8" id="KW-0735">Signal-anchor</keyword>
<comment type="pathway">
    <text evidence="3">Nucleotide-sugar biosynthesis; UDP-alpha-D-xylose biosynthesis; UDP-alpha-D-xylose from UDP-alpha-D-glucuronate: step 1/1.</text>
</comment>
<feature type="non-terminal residue" evidence="16">
    <location>
        <position position="81"/>
    </location>
</feature>
<dbReference type="GO" id="GO:0032580">
    <property type="term" value="C:Golgi cisterna membrane"/>
    <property type="evidence" value="ECO:0007669"/>
    <property type="project" value="UniProtKB-SubCell"/>
</dbReference>
<evidence type="ECO:0000256" key="13">
    <source>
        <dbReference type="ARBA" id="ARBA00023239"/>
    </source>
</evidence>
<dbReference type="SUPFAM" id="SSF51735">
    <property type="entry name" value="NAD(P)-binding Rossmann-fold domains"/>
    <property type="match status" value="1"/>
</dbReference>
<comment type="cofactor">
    <cofactor evidence="1">
        <name>NAD(+)</name>
        <dbReference type="ChEBI" id="CHEBI:57540"/>
    </cofactor>
</comment>
<dbReference type="PANTHER" id="PTHR43078">
    <property type="entry name" value="UDP-GLUCURONIC ACID DECARBOXYLASE-RELATED"/>
    <property type="match status" value="1"/>
</dbReference>
<dbReference type="GO" id="GO:0070403">
    <property type="term" value="F:NAD+ binding"/>
    <property type="evidence" value="ECO:0007669"/>
    <property type="project" value="InterPro"/>
</dbReference>
<dbReference type="GO" id="GO:0048040">
    <property type="term" value="F:UDP-glucuronate decarboxylase activity"/>
    <property type="evidence" value="ECO:0007669"/>
    <property type="project" value="UniProtKB-EC"/>
</dbReference>
<keyword evidence="7" id="KW-0210">Decarboxylase</keyword>
<comment type="subcellular location">
    <subcellularLocation>
        <location evidence="2">Golgi apparatus</location>
        <location evidence="2">Golgi stack membrane</location>
        <topology evidence="2">Single-pass type II membrane protein</topology>
    </subcellularLocation>
</comment>
<sequence>MRIAQYDIRYTRQRSDILGSYLITGGAGFIGSHLVDRLLKMDKKVIVVDNFDDYYVPQIKRDNIKTHLDNKNFTLKEIDLK</sequence>
<evidence type="ECO:0000256" key="4">
    <source>
        <dbReference type="ARBA" id="ARBA00007505"/>
    </source>
</evidence>
<evidence type="ECO:0000256" key="1">
    <source>
        <dbReference type="ARBA" id="ARBA00001911"/>
    </source>
</evidence>
<evidence type="ECO:0000256" key="2">
    <source>
        <dbReference type="ARBA" id="ARBA00004447"/>
    </source>
</evidence>
<comment type="caution">
    <text evidence="16">The sequence shown here is derived from an EMBL/GenBank/DDBJ whole genome shotgun (WGS) entry which is preliminary data.</text>
</comment>